<feature type="compositionally biased region" description="Basic and acidic residues" evidence="1">
    <location>
        <begin position="76"/>
        <end position="91"/>
    </location>
</feature>
<dbReference type="AlphaFoldDB" id="A0A7R9LMZ6"/>
<gene>
    <name evidence="2" type="ORF">ONB1V03_LOCUS4801</name>
</gene>
<dbReference type="EMBL" id="OC916590">
    <property type="protein sequence ID" value="CAD7644678.1"/>
    <property type="molecule type" value="Genomic_DNA"/>
</dbReference>
<name>A0A7R9LMZ6_9ACAR</name>
<reference evidence="2" key="1">
    <citation type="submission" date="2020-11" db="EMBL/GenBank/DDBJ databases">
        <authorList>
            <person name="Tran Van P."/>
        </authorList>
    </citation>
    <scope>NUCLEOTIDE SEQUENCE</scope>
</reference>
<feature type="compositionally biased region" description="Basic and acidic residues" evidence="1">
    <location>
        <begin position="14"/>
        <end position="48"/>
    </location>
</feature>
<dbReference type="Gene3D" id="3.15.10.50">
    <property type="match status" value="1"/>
</dbReference>
<accession>A0A7R9LMZ6</accession>
<sequence>MNDEVDITTVKIPTDTKHTVITDHKTGHKNKELLPKDGETAPVDEKSLAPDQGQDKNSQLEPKNYVPDGEYPVESGVKEAENPDKNYDKTPIEGTGGPEFDLGKDYKKVAIKDKDLKNKNTGFGFDDEYQGNNDGGLGGVGNPTKVDNKYPGIGDGVDKKPGHRVGGPVDEGQYPNDEIPIDGKPVKKHPNIGFDEKPIKDKYPGADGDKYPGVGVGDGDKYPGIGGGDKYPGAGDKYPSIGAGDKYPGIGGGDKYPGAGDSDKGRPGIPSGGADYEDFGGGGIGGDKGVVDPGAGGHGGHGTKYDPALIKIGNHIMDHLLVLMKRDYRRDFEKVALSEVGPIKHGRWGSVILHDGWVTGLTNIERAGDVLMMDEFAGRKLIVSDLVVRDIYADYKVNAKLFHRISIKNRELKLSLRKAVLNVRLEVDKNQQKLVVKDVLLKSKEGFGVKSGRLVWPFNKLTDSIVKSQELVVMAIIQKEVNRYMGRVVDNIKFDEVFSKLFLK</sequence>
<evidence type="ECO:0000313" key="2">
    <source>
        <dbReference type="EMBL" id="CAD7644678.1"/>
    </source>
</evidence>
<protein>
    <submittedName>
        <fullName evidence="2">Uncharacterized protein</fullName>
    </submittedName>
</protein>
<feature type="region of interest" description="Disordered" evidence="1">
    <location>
        <begin position="250"/>
        <end position="278"/>
    </location>
</feature>
<dbReference type="Proteomes" id="UP000728032">
    <property type="component" value="Unassembled WGS sequence"/>
</dbReference>
<feature type="region of interest" description="Disordered" evidence="1">
    <location>
        <begin position="117"/>
        <end position="217"/>
    </location>
</feature>
<keyword evidence="3" id="KW-1185">Reference proteome</keyword>
<evidence type="ECO:0000256" key="1">
    <source>
        <dbReference type="SAM" id="MobiDB-lite"/>
    </source>
</evidence>
<feature type="region of interest" description="Disordered" evidence="1">
    <location>
        <begin position="1"/>
        <end position="103"/>
    </location>
</feature>
<dbReference type="EMBL" id="CAJPVJ010001765">
    <property type="protein sequence ID" value="CAG2165256.1"/>
    <property type="molecule type" value="Genomic_DNA"/>
</dbReference>
<organism evidence="2">
    <name type="scientific">Oppiella nova</name>
    <dbReference type="NCBI Taxonomy" id="334625"/>
    <lineage>
        <taxon>Eukaryota</taxon>
        <taxon>Metazoa</taxon>
        <taxon>Ecdysozoa</taxon>
        <taxon>Arthropoda</taxon>
        <taxon>Chelicerata</taxon>
        <taxon>Arachnida</taxon>
        <taxon>Acari</taxon>
        <taxon>Acariformes</taxon>
        <taxon>Sarcoptiformes</taxon>
        <taxon>Oribatida</taxon>
        <taxon>Brachypylina</taxon>
        <taxon>Oppioidea</taxon>
        <taxon>Oppiidae</taxon>
        <taxon>Oppiella</taxon>
    </lineage>
</organism>
<proteinExistence type="predicted"/>
<dbReference type="OrthoDB" id="10574106at2759"/>
<evidence type="ECO:0000313" key="3">
    <source>
        <dbReference type="Proteomes" id="UP000728032"/>
    </source>
</evidence>
<feature type="compositionally biased region" description="Basic and acidic residues" evidence="1">
    <location>
        <begin position="194"/>
        <end position="210"/>
    </location>
</feature>
<dbReference type="InterPro" id="IPR038602">
    <property type="entry name" value="Mite_allergen_7_sf"/>
</dbReference>